<evidence type="ECO:0000259" key="3">
    <source>
        <dbReference type="Pfam" id="PF23619"/>
    </source>
</evidence>
<reference evidence="4" key="3">
    <citation type="submission" date="2023-05" db="EMBL/GenBank/DDBJ databases">
        <authorList>
            <person name="Smith C.H."/>
        </authorList>
    </citation>
    <scope>NUCLEOTIDE SEQUENCE</scope>
    <source>
        <strain evidence="4">CHS0354</strain>
        <tissue evidence="4">Mantle</tissue>
    </source>
</reference>
<dbReference type="InterPro" id="IPR052577">
    <property type="entry name" value="VWA7"/>
</dbReference>
<dbReference type="Proteomes" id="UP001195483">
    <property type="component" value="Unassembled WGS sequence"/>
</dbReference>
<feature type="region of interest" description="Disordered" evidence="1">
    <location>
        <begin position="464"/>
        <end position="483"/>
    </location>
</feature>
<dbReference type="PANTHER" id="PTHR14905">
    <property type="entry name" value="NG37"/>
    <property type="match status" value="1"/>
</dbReference>
<dbReference type="AlphaFoldDB" id="A0AAE0SH95"/>
<evidence type="ECO:0000256" key="2">
    <source>
        <dbReference type="SAM" id="Phobius"/>
    </source>
</evidence>
<sequence length="526" mass="55893">MPGIWKLTRSDTQEWEVDITGNSTLDFTHKLTQPGPGGIGQYPLVGRPIAGSNTTVAISVPHYDYVQSVDNLILLDANGAILDNVTLHNVGGRRGQPLFSGSIIIPSKEFKIAVEGYDKNNHRFQRMNPILMSTLAIKLEVLQISGTLYKNENVDIPYRVANVGSSTSVTVSITDDQSFAQLPTSHSYTLATNANQTGKFVLRAGGTKGVTTTVTISVKPVGVSDNKIQFSVRRITVEERLVTKAPDKTPPICNVNHVTGKCDVGTDVCRCSKLTWSMTVVGQDMEGLLSAFVSGGSLKATFSTDPFSAGHTGNISAYISDDCCHQNAIVTFVDLSGNVGKCHANFTPGFIQPDPKLCESPGKMTVPKNGTHISCTISDMSECNLIGGNNTGGGAINCDAVNWTMKARLGTEGFGRYQIVAVDAGSAYTLTRSNYSVEFSTDCCHTDVFINVIDIGGNMGQCEAKPTVTKQDSEPSRSSSSSEAPVGLIAGAVGGAVVGLAILVTMGIFIWRKVKSAKLVVPQPTA</sequence>
<keyword evidence="5" id="KW-1185">Reference proteome</keyword>
<evidence type="ECO:0000313" key="4">
    <source>
        <dbReference type="EMBL" id="KAK3591413.1"/>
    </source>
</evidence>
<keyword evidence="2" id="KW-0472">Membrane</keyword>
<dbReference type="EMBL" id="JAEAOA010000378">
    <property type="protein sequence ID" value="KAK3591413.1"/>
    <property type="molecule type" value="Genomic_DNA"/>
</dbReference>
<comment type="caution">
    <text evidence="4">The sequence shown here is derived from an EMBL/GenBank/DDBJ whole genome shotgun (WGS) entry which is preliminary data.</text>
</comment>
<dbReference type="Pfam" id="PF23619">
    <property type="entry name" value="Ig_VWA7"/>
    <property type="match status" value="1"/>
</dbReference>
<evidence type="ECO:0000256" key="1">
    <source>
        <dbReference type="SAM" id="MobiDB-lite"/>
    </source>
</evidence>
<accession>A0AAE0SH95</accession>
<evidence type="ECO:0000313" key="5">
    <source>
        <dbReference type="Proteomes" id="UP001195483"/>
    </source>
</evidence>
<reference evidence="4" key="1">
    <citation type="journal article" date="2021" name="Genome Biol. Evol.">
        <title>A High-Quality Reference Genome for a Parasitic Bivalve with Doubly Uniparental Inheritance (Bivalvia: Unionida).</title>
        <authorList>
            <person name="Smith C.H."/>
        </authorList>
    </citation>
    <scope>NUCLEOTIDE SEQUENCE</scope>
    <source>
        <strain evidence="4">CHS0354</strain>
    </source>
</reference>
<name>A0AAE0SH95_9BIVA</name>
<dbReference type="PANTHER" id="PTHR14905:SF7">
    <property type="entry name" value="VON WILLEBRAND FACTOR A DOMAIN-CONTAINING PROTEIN 7"/>
    <property type="match status" value="1"/>
</dbReference>
<feature type="transmembrane region" description="Helical" evidence="2">
    <location>
        <begin position="486"/>
        <end position="511"/>
    </location>
</feature>
<feature type="domain" description="VWA7 Ig-like" evidence="3">
    <location>
        <begin position="143"/>
        <end position="237"/>
    </location>
</feature>
<reference evidence="4" key="2">
    <citation type="journal article" date="2021" name="Genome Biol. Evol.">
        <title>Developing a high-quality reference genome for a parasitic bivalve with doubly uniparental inheritance (Bivalvia: Unionida).</title>
        <authorList>
            <person name="Smith C.H."/>
        </authorList>
    </citation>
    <scope>NUCLEOTIDE SEQUENCE</scope>
    <source>
        <strain evidence="4">CHS0354</strain>
        <tissue evidence="4">Mantle</tissue>
    </source>
</reference>
<keyword evidence="2" id="KW-1133">Transmembrane helix</keyword>
<organism evidence="4 5">
    <name type="scientific">Potamilus streckersoni</name>
    <dbReference type="NCBI Taxonomy" id="2493646"/>
    <lineage>
        <taxon>Eukaryota</taxon>
        <taxon>Metazoa</taxon>
        <taxon>Spiralia</taxon>
        <taxon>Lophotrochozoa</taxon>
        <taxon>Mollusca</taxon>
        <taxon>Bivalvia</taxon>
        <taxon>Autobranchia</taxon>
        <taxon>Heteroconchia</taxon>
        <taxon>Palaeoheterodonta</taxon>
        <taxon>Unionida</taxon>
        <taxon>Unionoidea</taxon>
        <taxon>Unionidae</taxon>
        <taxon>Ambleminae</taxon>
        <taxon>Lampsilini</taxon>
        <taxon>Potamilus</taxon>
    </lineage>
</organism>
<dbReference type="InterPro" id="IPR057615">
    <property type="entry name" value="Ig_VWA7"/>
</dbReference>
<gene>
    <name evidence="4" type="ORF">CHS0354_005340</name>
</gene>
<proteinExistence type="predicted"/>
<protein>
    <recommendedName>
        <fullName evidence="3">VWA7 Ig-like domain-containing protein</fullName>
    </recommendedName>
</protein>
<keyword evidence="2" id="KW-0812">Transmembrane</keyword>